<organism evidence="1 2">
    <name type="scientific">Cebus imitator</name>
    <name type="common">Panamanian white-faced capuchin</name>
    <name type="synonym">Cebus capucinus imitator</name>
    <dbReference type="NCBI Taxonomy" id="2715852"/>
    <lineage>
        <taxon>Eukaryota</taxon>
        <taxon>Metazoa</taxon>
        <taxon>Chordata</taxon>
        <taxon>Craniata</taxon>
        <taxon>Vertebrata</taxon>
        <taxon>Euteleostomi</taxon>
        <taxon>Mammalia</taxon>
        <taxon>Eutheria</taxon>
        <taxon>Euarchontoglires</taxon>
        <taxon>Primates</taxon>
        <taxon>Haplorrhini</taxon>
        <taxon>Platyrrhini</taxon>
        <taxon>Cebidae</taxon>
        <taxon>Cebinae</taxon>
        <taxon>Cebus</taxon>
    </lineage>
</organism>
<sequence>MENPKKRNHQRKVGILRLNRRDNTIRISLPKCMKWKVICKNCTSERAGMNLDFGPGVKVKVLAKGEHYKMPETEGKPQD</sequence>
<dbReference type="Ensembl" id="ENSCCAT00000037044.1">
    <property type="protein sequence ID" value="ENSCCAP00000019561.1"/>
    <property type="gene ID" value="ENSCCAG00000027626.1"/>
</dbReference>
<evidence type="ECO:0000313" key="2">
    <source>
        <dbReference type="Proteomes" id="UP000233040"/>
    </source>
</evidence>
<accession>A0A2K5QUJ0</accession>
<protein>
    <submittedName>
        <fullName evidence="1">Uncharacterized protein</fullName>
    </submittedName>
</protein>
<name>A0A2K5QUJ0_CEBIM</name>
<dbReference type="Proteomes" id="UP000233040">
    <property type="component" value="Unassembled WGS sequence"/>
</dbReference>
<dbReference type="GeneTree" id="ENSGT00940000153097"/>
<dbReference type="AlphaFoldDB" id="A0A2K5QUJ0"/>
<proteinExistence type="predicted"/>
<dbReference type="STRING" id="9516.ENSCCAP00000019561"/>
<keyword evidence="2" id="KW-1185">Reference proteome</keyword>
<evidence type="ECO:0000313" key="1">
    <source>
        <dbReference type="Ensembl" id="ENSCCAP00000019561.1"/>
    </source>
</evidence>
<reference evidence="1" key="1">
    <citation type="submission" date="2025-08" db="UniProtKB">
        <authorList>
            <consortium name="Ensembl"/>
        </authorList>
    </citation>
    <scope>IDENTIFICATION</scope>
</reference>
<reference evidence="1" key="2">
    <citation type="submission" date="2025-09" db="UniProtKB">
        <authorList>
            <consortium name="Ensembl"/>
        </authorList>
    </citation>
    <scope>IDENTIFICATION</scope>
</reference>
<dbReference type="OMA" id="GEHYKMP"/>